<dbReference type="InParanoid" id="A0A804KM51"/>
<organism evidence="5 6">
    <name type="scientific">Musa acuminata subsp. malaccensis</name>
    <name type="common">Wild banana</name>
    <name type="synonym">Musa malaccensis</name>
    <dbReference type="NCBI Taxonomy" id="214687"/>
    <lineage>
        <taxon>Eukaryota</taxon>
        <taxon>Viridiplantae</taxon>
        <taxon>Streptophyta</taxon>
        <taxon>Embryophyta</taxon>
        <taxon>Tracheophyta</taxon>
        <taxon>Spermatophyta</taxon>
        <taxon>Magnoliopsida</taxon>
        <taxon>Liliopsida</taxon>
        <taxon>Zingiberales</taxon>
        <taxon>Musaceae</taxon>
        <taxon>Musa</taxon>
    </lineage>
</organism>
<dbReference type="PANTHER" id="PTHR27005:SF283">
    <property type="entry name" value="OS02G0633066 PROTEIN"/>
    <property type="match status" value="1"/>
</dbReference>
<reference evidence="5" key="2">
    <citation type="submission" date="2021-05" db="UniProtKB">
        <authorList>
            <consortium name="EnsemblPlants"/>
        </authorList>
    </citation>
    <scope>IDENTIFICATION</scope>
    <source>
        <strain evidence="5">subsp. malaccensis</strain>
    </source>
</reference>
<dbReference type="Gramene" id="Ma09_t21510.1">
    <property type="protein sequence ID" value="Ma09_p21510.1"/>
    <property type="gene ID" value="Ma09_g21510"/>
</dbReference>
<dbReference type="Proteomes" id="UP000012960">
    <property type="component" value="Unplaced"/>
</dbReference>
<dbReference type="EMBL" id="HG996474">
    <property type="protein sequence ID" value="CAG1836040.1"/>
    <property type="molecule type" value="Genomic_DNA"/>
</dbReference>
<dbReference type="InterPro" id="IPR011009">
    <property type="entry name" value="Kinase-like_dom_sf"/>
</dbReference>
<proteinExistence type="predicted"/>
<dbReference type="InterPro" id="IPR000719">
    <property type="entry name" value="Prot_kinase_dom"/>
</dbReference>
<feature type="domain" description="Protein kinase" evidence="3">
    <location>
        <begin position="1"/>
        <end position="94"/>
    </location>
</feature>
<dbReference type="AlphaFoldDB" id="A0A804KM51"/>
<dbReference type="GO" id="GO:0004672">
    <property type="term" value="F:protein kinase activity"/>
    <property type="evidence" value="ECO:0007669"/>
    <property type="project" value="InterPro"/>
</dbReference>
<dbReference type="InterPro" id="IPR045274">
    <property type="entry name" value="WAK-like"/>
</dbReference>
<evidence type="ECO:0000259" key="3">
    <source>
        <dbReference type="PROSITE" id="PS50011"/>
    </source>
</evidence>
<evidence type="ECO:0000256" key="1">
    <source>
        <dbReference type="ARBA" id="ARBA00022741"/>
    </source>
</evidence>
<dbReference type="SUPFAM" id="SSF56112">
    <property type="entry name" value="Protein kinase-like (PK-like)"/>
    <property type="match status" value="1"/>
</dbReference>
<evidence type="ECO:0000313" key="5">
    <source>
        <dbReference type="EnsemblPlants" id="Ma09_p21510.1"/>
    </source>
</evidence>
<dbReference type="Pfam" id="PF00069">
    <property type="entry name" value="Pkinase"/>
    <property type="match status" value="1"/>
</dbReference>
<evidence type="ECO:0000256" key="2">
    <source>
        <dbReference type="ARBA" id="ARBA00022840"/>
    </source>
</evidence>
<protein>
    <submittedName>
        <fullName evidence="4">(wild Malaysian banana) hypothetical protein</fullName>
    </submittedName>
</protein>
<dbReference type="InterPro" id="IPR008271">
    <property type="entry name" value="Ser/Thr_kinase_AS"/>
</dbReference>
<keyword evidence="1" id="KW-0547">Nucleotide-binding</keyword>
<sequence>MTLTSCVINHGDVKPSNILLDGELMAKVSYFGLSRLRLIDRTQMVSVVQGDSRWDFPNKTGYLSAKTDVYSFGVVLLQLMARKKAVWDDSFREP</sequence>
<gene>
    <name evidence="4" type="ORF">GSMUA_240090.1</name>
</gene>
<reference evidence="4" key="1">
    <citation type="submission" date="2021-03" db="EMBL/GenBank/DDBJ databases">
        <authorList>
            <consortium name="Genoscope - CEA"/>
            <person name="William W."/>
        </authorList>
    </citation>
    <scope>NUCLEOTIDE SEQUENCE</scope>
    <source>
        <strain evidence="4">Doubled-haploid Pahang</strain>
    </source>
</reference>
<dbReference type="PROSITE" id="PS50011">
    <property type="entry name" value="PROTEIN_KINASE_DOM"/>
    <property type="match status" value="1"/>
</dbReference>
<name>A0A804KM51_MUSAM</name>
<keyword evidence="2" id="KW-0067">ATP-binding</keyword>
<accession>A0A804KM51</accession>
<dbReference type="EnsemblPlants" id="Ma09_t21510.1">
    <property type="protein sequence ID" value="Ma09_p21510.1"/>
    <property type="gene ID" value="Ma09_g21510"/>
</dbReference>
<keyword evidence="6" id="KW-1185">Reference proteome</keyword>
<evidence type="ECO:0000313" key="6">
    <source>
        <dbReference type="Proteomes" id="UP000012960"/>
    </source>
</evidence>
<evidence type="ECO:0000313" key="4">
    <source>
        <dbReference type="EMBL" id="CAG1836040.1"/>
    </source>
</evidence>
<dbReference type="GO" id="GO:0005524">
    <property type="term" value="F:ATP binding"/>
    <property type="evidence" value="ECO:0007669"/>
    <property type="project" value="UniProtKB-KW"/>
</dbReference>
<dbReference type="GO" id="GO:0007166">
    <property type="term" value="P:cell surface receptor signaling pathway"/>
    <property type="evidence" value="ECO:0007669"/>
    <property type="project" value="InterPro"/>
</dbReference>
<dbReference type="Gene3D" id="1.10.510.10">
    <property type="entry name" value="Transferase(Phosphotransferase) domain 1"/>
    <property type="match status" value="1"/>
</dbReference>
<dbReference type="PROSITE" id="PS00108">
    <property type="entry name" value="PROTEIN_KINASE_ST"/>
    <property type="match status" value="1"/>
</dbReference>
<dbReference type="PANTHER" id="PTHR27005">
    <property type="entry name" value="WALL-ASSOCIATED RECEPTOR KINASE-LIKE 21"/>
    <property type="match status" value="1"/>
</dbReference>